<dbReference type="AlphaFoldDB" id="A0A1H9MWR3"/>
<sequence>MQKWSSAWKHEEHLIIKPAYPHYTKVYKDHRLYCEIHGDQEVTLPIKENDTVLTIVGFYDNWIVREDFNLFDQNVMRNQDYQPGDILVASDNIKQELSGYVGHTALVVDGQQLVEATGGHPAIVKDSIKQFKEKHPIHAQFRPKNKELGEKAAAFAKEYYSKYKENLSNDIKKPEFSFQLSQDLKDIWDYIYCSKLVWISYHYGANYTFENDYLWFSPEDLYNQLIENEKFELVYKHPEVKFIINT</sequence>
<dbReference type="STRING" id="531814.SAMN04487944_102209"/>
<dbReference type="SUPFAM" id="SSF54001">
    <property type="entry name" value="Cysteine proteinases"/>
    <property type="match status" value="1"/>
</dbReference>
<dbReference type="InterPro" id="IPR038765">
    <property type="entry name" value="Papain-like_cys_pep_sf"/>
</dbReference>
<name>A0A1H9MWR3_9BACI</name>
<dbReference type="EMBL" id="FOGL01000002">
    <property type="protein sequence ID" value="SER28160.1"/>
    <property type="molecule type" value="Genomic_DNA"/>
</dbReference>
<evidence type="ECO:0008006" key="3">
    <source>
        <dbReference type="Google" id="ProtNLM"/>
    </source>
</evidence>
<evidence type="ECO:0000313" key="2">
    <source>
        <dbReference type="Proteomes" id="UP000199687"/>
    </source>
</evidence>
<proteinExistence type="predicted"/>
<dbReference type="Gene3D" id="3.90.1720.10">
    <property type="entry name" value="endopeptidase domain like (from Nostoc punctiforme)"/>
    <property type="match status" value="1"/>
</dbReference>
<dbReference type="OrthoDB" id="2080087at2"/>
<evidence type="ECO:0000313" key="1">
    <source>
        <dbReference type="EMBL" id="SER28160.1"/>
    </source>
</evidence>
<dbReference type="Proteomes" id="UP000199687">
    <property type="component" value="Unassembled WGS sequence"/>
</dbReference>
<keyword evidence="2" id="KW-1185">Reference proteome</keyword>
<reference evidence="1 2" key="1">
    <citation type="submission" date="2016-10" db="EMBL/GenBank/DDBJ databases">
        <authorList>
            <person name="de Groot N.N."/>
        </authorList>
    </citation>
    <scope>NUCLEOTIDE SEQUENCE [LARGE SCALE GENOMIC DNA]</scope>
    <source>
        <strain evidence="1 2">CGMCC 1.7727</strain>
    </source>
</reference>
<organism evidence="1 2">
    <name type="scientific">Gracilibacillus ureilyticus</name>
    <dbReference type="NCBI Taxonomy" id="531814"/>
    <lineage>
        <taxon>Bacteria</taxon>
        <taxon>Bacillati</taxon>
        <taxon>Bacillota</taxon>
        <taxon>Bacilli</taxon>
        <taxon>Bacillales</taxon>
        <taxon>Bacillaceae</taxon>
        <taxon>Gracilibacillus</taxon>
    </lineage>
</organism>
<gene>
    <name evidence="1" type="ORF">SAMN04487944_102209</name>
</gene>
<dbReference type="RefSeq" id="WP_089739304.1">
    <property type="nucleotide sequence ID" value="NZ_FOGL01000002.1"/>
</dbReference>
<accession>A0A1H9MWR3</accession>
<protein>
    <recommendedName>
        <fullName evidence="3">Permuted papain-like amidase enzyme, YaeF/YiiX, C92 family</fullName>
    </recommendedName>
</protein>